<name>A0ABV7F4I6_9BURK</name>
<evidence type="ECO:0000313" key="6">
    <source>
        <dbReference type="EMBL" id="MFC3108722.1"/>
    </source>
</evidence>
<dbReference type="PANTHER" id="PTHR30537">
    <property type="entry name" value="HTH-TYPE TRANSCRIPTIONAL REGULATOR"/>
    <property type="match status" value="1"/>
</dbReference>
<evidence type="ECO:0000256" key="3">
    <source>
        <dbReference type="ARBA" id="ARBA00023125"/>
    </source>
</evidence>
<dbReference type="SUPFAM" id="SSF46785">
    <property type="entry name" value="Winged helix' DNA-binding domain"/>
    <property type="match status" value="1"/>
</dbReference>
<dbReference type="RefSeq" id="WP_390331622.1">
    <property type="nucleotide sequence ID" value="NZ_JBHRTP010000036.1"/>
</dbReference>
<organism evidence="6 7">
    <name type="scientific">Undibacterium arcticum</name>
    <dbReference type="NCBI Taxonomy" id="1762892"/>
    <lineage>
        <taxon>Bacteria</taxon>
        <taxon>Pseudomonadati</taxon>
        <taxon>Pseudomonadota</taxon>
        <taxon>Betaproteobacteria</taxon>
        <taxon>Burkholderiales</taxon>
        <taxon>Oxalobacteraceae</taxon>
        <taxon>Undibacterium</taxon>
    </lineage>
</organism>
<keyword evidence="7" id="KW-1185">Reference proteome</keyword>
<gene>
    <name evidence="6" type="ORF">ACFOFO_12240</name>
</gene>
<dbReference type="InterPro" id="IPR058163">
    <property type="entry name" value="LysR-type_TF_proteobact-type"/>
</dbReference>
<accession>A0ABV7F4I6</accession>
<dbReference type="CDD" id="cd08432">
    <property type="entry name" value="PBP2_GcdR_TrpI_HvrB_AmpR_like"/>
    <property type="match status" value="1"/>
</dbReference>
<keyword evidence="2" id="KW-0805">Transcription regulation</keyword>
<sequence length="293" mass="33314">MQRMPPLNALQVFLIVARHRSFTRAAEHLCLTQGAVSRQILALEEHYGFQLFTRFPKGLALTVEGEILLPVVRESFSRIEEISTRLTRQRNDLALKVPTCAMRWILPKIMLFQAEHADIQIQLTTTTQHNVDFRHDAFDAAIVYGTPTGDDIHSMLLFEEQLTPVCAPEILQGEKPLDTPEDLVHHTLLHPTRDHRDWQMWLKFAEVTGVNPDSGQNFETLDSAMNAAAHGFGVAIGDCALVREDIEMKRLVIPFDKMLSTGQSYYLVYPDCVANLQKVVLFRDWIARLSGRP</sequence>
<comment type="caution">
    <text evidence="6">The sequence shown here is derived from an EMBL/GenBank/DDBJ whole genome shotgun (WGS) entry which is preliminary data.</text>
</comment>
<evidence type="ECO:0000256" key="2">
    <source>
        <dbReference type="ARBA" id="ARBA00023015"/>
    </source>
</evidence>
<protein>
    <submittedName>
        <fullName evidence="6">LysR substrate-binding domain-containing protein</fullName>
    </submittedName>
</protein>
<keyword evidence="4" id="KW-0804">Transcription</keyword>
<evidence type="ECO:0000259" key="5">
    <source>
        <dbReference type="PROSITE" id="PS50931"/>
    </source>
</evidence>
<dbReference type="InterPro" id="IPR005119">
    <property type="entry name" value="LysR_subst-bd"/>
</dbReference>
<evidence type="ECO:0000313" key="7">
    <source>
        <dbReference type="Proteomes" id="UP001595530"/>
    </source>
</evidence>
<comment type="similarity">
    <text evidence="1">Belongs to the LysR transcriptional regulatory family.</text>
</comment>
<keyword evidence="3" id="KW-0238">DNA-binding</keyword>
<dbReference type="InterPro" id="IPR000847">
    <property type="entry name" value="LysR_HTH_N"/>
</dbReference>
<dbReference type="PANTHER" id="PTHR30537:SF26">
    <property type="entry name" value="GLYCINE CLEAVAGE SYSTEM TRANSCRIPTIONAL ACTIVATOR"/>
    <property type="match status" value="1"/>
</dbReference>
<dbReference type="Gene3D" id="1.10.10.10">
    <property type="entry name" value="Winged helix-like DNA-binding domain superfamily/Winged helix DNA-binding domain"/>
    <property type="match status" value="1"/>
</dbReference>
<dbReference type="Pfam" id="PF03466">
    <property type="entry name" value="LysR_substrate"/>
    <property type="match status" value="1"/>
</dbReference>
<dbReference type="PRINTS" id="PR00039">
    <property type="entry name" value="HTHLYSR"/>
</dbReference>
<dbReference type="EMBL" id="JBHRTP010000036">
    <property type="protein sequence ID" value="MFC3108722.1"/>
    <property type="molecule type" value="Genomic_DNA"/>
</dbReference>
<dbReference type="Pfam" id="PF00126">
    <property type="entry name" value="HTH_1"/>
    <property type="match status" value="1"/>
</dbReference>
<dbReference type="Gene3D" id="3.40.190.10">
    <property type="entry name" value="Periplasmic binding protein-like II"/>
    <property type="match status" value="2"/>
</dbReference>
<dbReference type="Proteomes" id="UP001595530">
    <property type="component" value="Unassembled WGS sequence"/>
</dbReference>
<feature type="domain" description="HTH lysR-type" evidence="5">
    <location>
        <begin position="5"/>
        <end position="62"/>
    </location>
</feature>
<evidence type="ECO:0000256" key="4">
    <source>
        <dbReference type="ARBA" id="ARBA00023163"/>
    </source>
</evidence>
<dbReference type="SUPFAM" id="SSF53850">
    <property type="entry name" value="Periplasmic binding protein-like II"/>
    <property type="match status" value="1"/>
</dbReference>
<proteinExistence type="inferred from homology"/>
<dbReference type="PROSITE" id="PS50931">
    <property type="entry name" value="HTH_LYSR"/>
    <property type="match status" value="1"/>
</dbReference>
<dbReference type="InterPro" id="IPR036388">
    <property type="entry name" value="WH-like_DNA-bd_sf"/>
</dbReference>
<dbReference type="InterPro" id="IPR036390">
    <property type="entry name" value="WH_DNA-bd_sf"/>
</dbReference>
<reference evidence="7" key="1">
    <citation type="journal article" date="2019" name="Int. J. Syst. Evol. Microbiol.">
        <title>The Global Catalogue of Microorganisms (GCM) 10K type strain sequencing project: providing services to taxonomists for standard genome sequencing and annotation.</title>
        <authorList>
            <consortium name="The Broad Institute Genomics Platform"/>
            <consortium name="The Broad Institute Genome Sequencing Center for Infectious Disease"/>
            <person name="Wu L."/>
            <person name="Ma J."/>
        </authorList>
    </citation>
    <scope>NUCLEOTIDE SEQUENCE [LARGE SCALE GENOMIC DNA]</scope>
    <source>
        <strain evidence="7">KCTC 42986</strain>
    </source>
</reference>
<evidence type="ECO:0000256" key="1">
    <source>
        <dbReference type="ARBA" id="ARBA00009437"/>
    </source>
</evidence>